<evidence type="ECO:0000313" key="9">
    <source>
        <dbReference type="Proteomes" id="UP000688137"/>
    </source>
</evidence>
<dbReference type="AlphaFoldDB" id="A0A8S1MAP7"/>
<accession>A0A8S1MAP7</accession>
<dbReference type="PANTHER" id="PTHR24055">
    <property type="entry name" value="MITOGEN-ACTIVATED PROTEIN KINASE"/>
    <property type="match status" value="1"/>
</dbReference>
<keyword evidence="1" id="KW-0723">Serine/threonine-protein kinase</keyword>
<dbReference type="SMART" id="SM00220">
    <property type="entry name" value="S_TKc"/>
    <property type="match status" value="1"/>
</dbReference>
<feature type="region of interest" description="Disordered" evidence="6">
    <location>
        <begin position="439"/>
        <end position="475"/>
    </location>
</feature>
<keyword evidence="4" id="KW-0418">Kinase</keyword>
<feature type="compositionally biased region" description="Polar residues" evidence="6">
    <location>
        <begin position="465"/>
        <end position="475"/>
    </location>
</feature>
<name>A0A8S1MAP7_PARPR</name>
<reference evidence="8" key="1">
    <citation type="submission" date="2021-01" db="EMBL/GenBank/DDBJ databases">
        <authorList>
            <consortium name="Genoscope - CEA"/>
            <person name="William W."/>
        </authorList>
    </citation>
    <scope>NUCLEOTIDE SEQUENCE</scope>
</reference>
<dbReference type="InterPro" id="IPR050117">
    <property type="entry name" value="MAPK"/>
</dbReference>
<dbReference type="GO" id="GO:0004674">
    <property type="term" value="F:protein serine/threonine kinase activity"/>
    <property type="evidence" value="ECO:0007669"/>
    <property type="project" value="UniProtKB-KW"/>
</dbReference>
<sequence>MQQNYSYTKIKCLFKGYAGKVYLIEKRTENDPPNKQIVPIVLKRYYRKASDPENHTNLIEYKFLTQLQHPNIINIIDAFTEQYEYKKYLCLTMEYMAPLHEIIGNLKDCQLYIFKEICQAVSYLHSNNILHRDIKPSNIFVTTQGKVKLGDFGISTQIKQIMTPQTCTKNYRAPELFFGLKEYDHSIDIWSLGCTLIEMYTGKMLFNGTSEIEIMSQIAELLGSVNEQNWQGVSQLPMYLEFINDKEPQLQKVIGKLPKQIQSLLIELLQLNPKGRLKINQILQKQRTIIYCTQCFKRQANELNLNNYMNFDYPKSEFQTPQKTFFVRSQHKHNSSLPKLGQYIRDTQEPKTSLTKFGLESLKQWDFFSDPYSLPDKYLYSPQSKIKTESSDLGFDSLDFMLGKQTERYSSKSLKSLNQETHSEKLIGKKVHFSDSVYVKNDDGSESEEPMKITSRQRTRKSKFSMKNQRSYIQD</sequence>
<dbReference type="InterPro" id="IPR008271">
    <property type="entry name" value="Ser/Thr_kinase_AS"/>
</dbReference>
<evidence type="ECO:0000256" key="1">
    <source>
        <dbReference type="ARBA" id="ARBA00022527"/>
    </source>
</evidence>
<dbReference type="PROSITE" id="PS50011">
    <property type="entry name" value="PROTEIN_KINASE_DOM"/>
    <property type="match status" value="1"/>
</dbReference>
<organism evidence="8 9">
    <name type="scientific">Paramecium primaurelia</name>
    <dbReference type="NCBI Taxonomy" id="5886"/>
    <lineage>
        <taxon>Eukaryota</taxon>
        <taxon>Sar</taxon>
        <taxon>Alveolata</taxon>
        <taxon>Ciliophora</taxon>
        <taxon>Intramacronucleata</taxon>
        <taxon>Oligohymenophorea</taxon>
        <taxon>Peniculida</taxon>
        <taxon>Parameciidae</taxon>
        <taxon>Paramecium</taxon>
    </lineage>
</organism>
<dbReference type="FunFam" id="1.10.510.10:FF:000624">
    <property type="entry name" value="Mitogen-activated protein kinase"/>
    <property type="match status" value="1"/>
</dbReference>
<keyword evidence="9" id="KW-1185">Reference proteome</keyword>
<evidence type="ECO:0000256" key="4">
    <source>
        <dbReference type="ARBA" id="ARBA00022777"/>
    </source>
</evidence>
<evidence type="ECO:0000256" key="3">
    <source>
        <dbReference type="ARBA" id="ARBA00022741"/>
    </source>
</evidence>
<evidence type="ECO:0000256" key="2">
    <source>
        <dbReference type="ARBA" id="ARBA00022679"/>
    </source>
</evidence>
<dbReference type="EMBL" id="CAJJDM010000054">
    <property type="protein sequence ID" value="CAD8075201.1"/>
    <property type="molecule type" value="Genomic_DNA"/>
</dbReference>
<protein>
    <recommendedName>
        <fullName evidence="7">Protein kinase domain-containing protein</fullName>
    </recommendedName>
</protein>
<dbReference type="InterPro" id="IPR000719">
    <property type="entry name" value="Prot_kinase_dom"/>
</dbReference>
<feature type="compositionally biased region" description="Basic residues" evidence="6">
    <location>
        <begin position="455"/>
        <end position="464"/>
    </location>
</feature>
<dbReference type="Proteomes" id="UP000688137">
    <property type="component" value="Unassembled WGS sequence"/>
</dbReference>
<gene>
    <name evidence="8" type="ORF">PPRIM_AZ9-3.1.T0540084</name>
</gene>
<keyword evidence="3" id="KW-0547">Nucleotide-binding</keyword>
<dbReference type="Pfam" id="PF00069">
    <property type="entry name" value="Pkinase"/>
    <property type="match status" value="1"/>
</dbReference>
<dbReference type="PROSITE" id="PS00108">
    <property type="entry name" value="PROTEIN_KINASE_ST"/>
    <property type="match status" value="1"/>
</dbReference>
<evidence type="ECO:0000259" key="7">
    <source>
        <dbReference type="PROSITE" id="PS50011"/>
    </source>
</evidence>
<proteinExistence type="predicted"/>
<feature type="domain" description="Protein kinase" evidence="7">
    <location>
        <begin position="7"/>
        <end position="289"/>
    </location>
</feature>
<keyword evidence="2" id="KW-0808">Transferase</keyword>
<evidence type="ECO:0000256" key="5">
    <source>
        <dbReference type="ARBA" id="ARBA00022840"/>
    </source>
</evidence>
<dbReference type="OMA" id="SLNQETH"/>
<keyword evidence="5" id="KW-0067">ATP-binding</keyword>
<dbReference type="GO" id="GO:0005524">
    <property type="term" value="F:ATP binding"/>
    <property type="evidence" value="ECO:0007669"/>
    <property type="project" value="UniProtKB-KW"/>
</dbReference>
<evidence type="ECO:0000313" key="8">
    <source>
        <dbReference type="EMBL" id="CAD8075201.1"/>
    </source>
</evidence>
<evidence type="ECO:0000256" key="6">
    <source>
        <dbReference type="SAM" id="MobiDB-lite"/>
    </source>
</evidence>
<comment type="caution">
    <text evidence="8">The sequence shown here is derived from an EMBL/GenBank/DDBJ whole genome shotgun (WGS) entry which is preliminary data.</text>
</comment>